<reference evidence="1" key="1">
    <citation type="submission" date="2019-12" db="EMBL/GenBank/DDBJ databases">
        <title>Genome sequencing and annotation of Brassica cretica.</title>
        <authorList>
            <person name="Studholme D.J."/>
            <person name="Sarris P.F."/>
        </authorList>
    </citation>
    <scope>NUCLEOTIDE SEQUENCE</scope>
    <source>
        <strain evidence="1">PFS-102/07</strain>
        <tissue evidence="1">Leaf</tissue>
    </source>
</reference>
<accession>A0A8S9LE36</accession>
<sequence>MAMKPNGKSHVSFANDEKVMFFKDVSPGPHETQLQLPSDPFLGGSKASKKDTYCPVNAPHRRTGLRAGTIKQNYNKISEKRKLTRVEVIVTYMSVKSYHGSESSCAIWLETKNTFTCNLAREGPQGNNTHVTTAKVARHGYTKPLSMFKHAICGLREIFIAGVCSTRS</sequence>
<comment type="caution">
    <text evidence="1">The sequence shown here is derived from an EMBL/GenBank/DDBJ whole genome shotgun (WGS) entry which is preliminary data.</text>
</comment>
<gene>
    <name evidence="1" type="ORF">F2Q70_00025653</name>
</gene>
<protein>
    <submittedName>
        <fullName evidence="1">Uncharacterized protein</fullName>
    </submittedName>
</protein>
<dbReference type="AlphaFoldDB" id="A0A8S9LE36"/>
<evidence type="ECO:0000313" key="1">
    <source>
        <dbReference type="EMBL" id="KAF2603698.1"/>
    </source>
</evidence>
<organism evidence="1">
    <name type="scientific">Brassica cretica</name>
    <name type="common">Mustard</name>
    <dbReference type="NCBI Taxonomy" id="69181"/>
    <lineage>
        <taxon>Eukaryota</taxon>
        <taxon>Viridiplantae</taxon>
        <taxon>Streptophyta</taxon>
        <taxon>Embryophyta</taxon>
        <taxon>Tracheophyta</taxon>
        <taxon>Spermatophyta</taxon>
        <taxon>Magnoliopsida</taxon>
        <taxon>eudicotyledons</taxon>
        <taxon>Gunneridae</taxon>
        <taxon>Pentapetalae</taxon>
        <taxon>rosids</taxon>
        <taxon>malvids</taxon>
        <taxon>Brassicales</taxon>
        <taxon>Brassicaceae</taxon>
        <taxon>Brassiceae</taxon>
        <taxon>Brassica</taxon>
    </lineage>
</organism>
<dbReference type="EMBL" id="QGKY02000094">
    <property type="protein sequence ID" value="KAF2603698.1"/>
    <property type="molecule type" value="Genomic_DNA"/>
</dbReference>
<proteinExistence type="predicted"/>
<name>A0A8S9LE36_BRACR</name>